<evidence type="ECO:0000313" key="1">
    <source>
        <dbReference type="EMBL" id="QHR73720.1"/>
    </source>
</evidence>
<evidence type="ECO:0000313" key="2">
    <source>
        <dbReference type="Proteomes" id="UP000464502"/>
    </source>
</evidence>
<proteinExistence type="predicted"/>
<name>A0A6B9XAU7_9CAUD</name>
<protein>
    <submittedName>
        <fullName evidence="1">Uncharacterized protein</fullName>
    </submittedName>
</protein>
<dbReference type="Proteomes" id="UP000464502">
    <property type="component" value="Segment"/>
</dbReference>
<sequence>MGNAVLKTYFSYHEMIVDFASLSPALDAGKTLSVAPPMSFYTTDGRVALGGNFIHFLVRLREETGIQVHPFGSEEHPGYYLVSYEDYAPVELKTQDKIEVKAVDTPAKKRAQRTKK</sequence>
<keyword evidence="2" id="KW-1185">Reference proteome</keyword>
<gene>
    <name evidence="1" type="ORF">alia_6</name>
</gene>
<organism evidence="1 2">
    <name type="scientific">Escherichia phage alia</name>
    <dbReference type="NCBI Taxonomy" id="2696379"/>
    <lineage>
        <taxon>Viruses</taxon>
        <taxon>Duplodnaviria</taxon>
        <taxon>Heunggongvirae</taxon>
        <taxon>Uroviricota</taxon>
        <taxon>Caudoviricetes</taxon>
        <taxon>Stephanstirmvirinae</taxon>
        <taxon>Justusliebigvirus</taxon>
        <taxon>Justusliebigvirus alia</taxon>
    </lineage>
</organism>
<accession>A0A6B9XAU7</accession>
<reference evidence="2" key="1">
    <citation type="submission" date="2019-12" db="EMBL/GenBank/DDBJ databases">
        <authorList>
            <person name="Olsen N.S."/>
            <person name="Junco L.M.F."/>
            <person name="Kot W."/>
            <person name="Hansen L.H."/>
        </authorList>
    </citation>
    <scope>NUCLEOTIDE SEQUENCE [LARGE SCALE GENOMIC DNA]</scope>
</reference>
<dbReference type="EMBL" id="MN850632">
    <property type="protein sequence ID" value="QHR73720.1"/>
    <property type="molecule type" value="Genomic_DNA"/>
</dbReference>